<keyword evidence="3" id="KW-0963">Cytoplasm</keyword>
<protein>
    <recommendedName>
        <fullName evidence="18">Calcium/calmodulin-dependent protein kinase type IV</fullName>
    </recommendedName>
    <alternativeName>
        <fullName evidence="19">CaM kinase-GR</fullName>
    </alternativeName>
</protein>
<dbReference type="PANTHER" id="PTHR24347">
    <property type="entry name" value="SERINE/THREONINE-PROTEIN KINASE"/>
    <property type="match status" value="1"/>
</dbReference>
<dbReference type="GO" id="GO:0005737">
    <property type="term" value="C:cytoplasm"/>
    <property type="evidence" value="ECO:0007669"/>
    <property type="project" value="UniProtKB-SubCell"/>
</dbReference>
<keyword evidence="23" id="KW-1185">Reference proteome</keyword>
<evidence type="ECO:0000256" key="3">
    <source>
        <dbReference type="ARBA" id="ARBA00022490"/>
    </source>
</evidence>
<keyword evidence="4 21" id="KW-0723">Serine/threonine-protein kinase</keyword>
<proteinExistence type="inferred from homology"/>
<reference evidence="24" key="1">
    <citation type="submission" date="2025-08" db="UniProtKB">
        <authorList>
            <consortium name="RefSeq"/>
        </authorList>
    </citation>
    <scope>IDENTIFICATION</scope>
    <source>
        <tissue evidence="24">Whole sample</tissue>
    </source>
</reference>
<evidence type="ECO:0000313" key="24">
    <source>
        <dbReference type="RefSeq" id="XP_022328716.1"/>
    </source>
</evidence>
<keyword evidence="16" id="KW-0539">Nucleus</keyword>
<organism evidence="23 24">
    <name type="scientific">Crassostrea virginica</name>
    <name type="common">Eastern oyster</name>
    <dbReference type="NCBI Taxonomy" id="6565"/>
    <lineage>
        <taxon>Eukaryota</taxon>
        <taxon>Metazoa</taxon>
        <taxon>Spiralia</taxon>
        <taxon>Lophotrochozoa</taxon>
        <taxon>Mollusca</taxon>
        <taxon>Bivalvia</taxon>
        <taxon>Autobranchia</taxon>
        <taxon>Pteriomorphia</taxon>
        <taxon>Ostreida</taxon>
        <taxon>Ostreoidea</taxon>
        <taxon>Ostreidae</taxon>
        <taxon>Crassostrea</taxon>
    </lineage>
</organism>
<dbReference type="FunFam" id="1.10.510.10:FF:000255">
    <property type="entry name" value="Calcium/calmodulin-dependent protein kinase type IV"/>
    <property type="match status" value="1"/>
</dbReference>
<dbReference type="InterPro" id="IPR000719">
    <property type="entry name" value="Prot_kinase_dom"/>
</dbReference>
<evidence type="ECO:0000256" key="20">
    <source>
        <dbReference type="PROSITE-ProRule" id="PRU10141"/>
    </source>
</evidence>
<dbReference type="GO" id="GO:0005524">
    <property type="term" value="F:ATP binding"/>
    <property type="evidence" value="ECO:0007669"/>
    <property type="project" value="UniProtKB-UniRule"/>
</dbReference>
<evidence type="ECO:0000256" key="2">
    <source>
        <dbReference type="ARBA" id="ARBA00004496"/>
    </source>
</evidence>
<evidence type="ECO:0000256" key="19">
    <source>
        <dbReference type="ARBA" id="ARBA00083884"/>
    </source>
</evidence>
<keyword evidence="12" id="KW-0112">Calmodulin-binding</keyword>
<dbReference type="InterPro" id="IPR008271">
    <property type="entry name" value="Ser/Thr_kinase_AS"/>
</dbReference>
<evidence type="ECO:0000256" key="13">
    <source>
        <dbReference type="ARBA" id="ARBA00023130"/>
    </source>
</evidence>
<dbReference type="PROSITE" id="PS00107">
    <property type="entry name" value="PROTEIN_KINASE_ATP"/>
    <property type="match status" value="1"/>
</dbReference>
<keyword evidence="8" id="KW-0418">Kinase</keyword>
<accession>A0A8B8DNZ7</accession>
<dbReference type="AlphaFoldDB" id="A0A8B8DNZ7"/>
<comment type="subcellular location">
    <subcellularLocation>
        <location evidence="2">Cytoplasm</location>
    </subcellularLocation>
    <subcellularLocation>
        <location evidence="1">Nucleus</location>
    </subcellularLocation>
</comment>
<dbReference type="Pfam" id="PF00069">
    <property type="entry name" value="Pkinase"/>
    <property type="match status" value="1"/>
</dbReference>
<keyword evidence="11" id="KW-0391">Immunity</keyword>
<dbReference type="GO" id="GO:0005654">
    <property type="term" value="C:nucleoplasm"/>
    <property type="evidence" value="ECO:0007669"/>
    <property type="project" value="UniProtKB-ARBA"/>
</dbReference>
<evidence type="ECO:0000259" key="22">
    <source>
        <dbReference type="PROSITE" id="PS50011"/>
    </source>
</evidence>
<keyword evidence="9" id="KW-0106">Calcium</keyword>
<dbReference type="GO" id="GO:0005516">
    <property type="term" value="F:calmodulin binding"/>
    <property type="evidence" value="ECO:0007669"/>
    <property type="project" value="UniProtKB-KW"/>
</dbReference>
<feature type="domain" description="Protein kinase" evidence="22">
    <location>
        <begin position="24"/>
        <end position="278"/>
    </location>
</feature>
<dbReference type="GO" id="GO:0002250">
    <property type="term" value="P:adaptive immune response"/>
    <property type="evidence" value="ECO:0007669"/>
    <property type="project" value="UniProtKB-KW"/>
</dbReference>
<evidence type="ECO:0000256" key="10">
    <source>
        <dbReference type="ARBA" id="ARBA00022840"/>
    </source>
</evidence>
<feature type="binding site" evidence="20">
    <location>
        <position position="53"/>
    </location>
    <ligand>
        <name>ATP</name>
        <dbReference type="ChEBI" id="CHEBI:30616"/>
    </ligand>
</feature>
<keyword evidence="5" id="KW-0597">Phosphoprotein</keyword>
<evidence type="ECO:0000256" key="15">
    <source>
        <dbReference type="ARBA" id="ARBA00023198"/>
    </source>
</evidence>
<evidence type="ECO:0000256" key="14">
    <source>
        <dbReference type="ARBA" id="ARBA00023180"/>
    </source>
</evidence>
<keyword evidence="10 20" id="KW-0067">ATP-binding</keyword>
<name>A0A8B8DNZ7_CRAVI</name>
<evidence type="ECO:0000256" key="12">
    <source>
        <dbReference type="ARBA" id="ARBA00022860"/>
    </source>
</evidence>
<sequence>MPREAKQDYWISESIKEQKFEDYYTQLTELGRGATSVVYKCEHKGTTKKWAVKIIHKRVDKKVINTEIGILLKLNHKNVIRLKEIFETPTDIYLVLELVKGGELFDRIVSRGYYSEKDASTAVRQMLVAVQYLHENEVVHRDLKPENLLYEDLTDESNLKVADFGLSKIIDREVTMNTVCGTPGYCAPEVLAGKRYSYPVDMWSIGVITYILLCGYEPFYSGENEAEMYKKILKADYKFDPPFWNNISENAKDFVKRMLQLDPKKRLTESQALNHPWVKGVAAKSEHMPETHNKIKEFNATRKMKAITDATLLASRAARITSFLNQKQSMSDVSIKSVHEPMEH</sequence>
<evidence type="ECO:0000256" key="5">
    <source>
        <dbReference type="ARBA" id="ARBA00022553"/>
    </source>
</evidence>
<dbReference type="PROSITE" id="PS50011">
    <property type="entry name" value="PROTEIN_KINASE_DOM"/>
    <property type="match status" value="1"/>
</dbReference>
<dbReference type="Proteomes" id="UP000694844">
    <property type="component" value="Chromosome 4"/>
</dbReference>
<evidence type="ECO:0000256" key="1">
    <source>
        <dbReference type="ARBA" id="ARBA00004123"/>
    </source>
</evidence>
<keyword evidence="14" id="KW-0325">Glycoprotein</keyword>
<dbReference type="GeneID" id="111127768"/>
<keyword evidence="15" id="KW-0395">Inflammatory response</keyword>
<evidence type="ECO:0000256" key="18">
    <source>
        <dbReference type="ARBA" id="ARBA00071328"/>
    </source>
</evidence>
<keyword evidence="7 20" id="KW-0547">Nucleotide-binding</keyword>
<dbReference type="Gene3D" id="3.30.200.20">
    <property type="entry name" value="Phosphorylase Kinase, domain 1"/>
    <property type="match status" value="1"/>
</dbReference>
<keyword evidence="13" id="KW-1064">Adaptive immunity</keyword>
<dbReference type="InterPro" id="IPR017441">
    <property type="entry name" value="Protein_kinase_ATP_BS"/>
</dbReference>
<dbReference type="PROSITE" id="PS00108">
    <property type="entry name" value="PROTEIN_KINASE_ST"/>
    <property type="match status" value="1"/>
</dbReference>
<dbReference type="SUPFAM" id="SSF56112">
    <property type="entry name" value="Protein kinase-like (PK-like)"/>
    <property type="match status" value="1"/>
</dbReference>
<evidence type="ECO:0000256" key="16">
    <source>
        <dbReference type="ARBA" id="ARBA00023242"/>
    </source>
</evidence>
<evidence type="ECO:0000256" key="17">
    <source>
        <dbReference type="ARBA" id="ARBA00062378"/>
    </source>
</evidence>
<evidence type="ECO:0000256" key="9">
    <source>
        <dbReference type="ARBA" id="ARBA00022837"/>
    </source>
</evidence>
<evidence type="ECO:0000256" key="11">
    <source>
        <dbReference type="ARBA" id="ARBA00022859"/>
    </source>
</evidence>
<dbReference type="Gene3D" id="1.10.510.10">
    <property type="entry name" value="Transferase(Phosphotransferase) domain 1"/>
    <property type="match status" value="1"/>
</dbReference>
<evidence type="ECO:0000256" key="8">
    <source>
        <dbReference type="ARBA" id="ARBA00022777"/>
    </source>
</evidence>
<dbReference type="FunFam" id="3.30.200.20:FF:000279">
    <property type="entry name" value="Calcium/calmodulin-dependent protein kinase type IV"/>
    <property type="match status" value="1"/>
</dbReference>
<dbReference type="OrthoDB" id="40902at2759"/>
<evidence type="ECO:0000256" key="7">
    <source>
        <dbReference type="ARBA" id="ARBA00022741"/>
    </source>
</evidence>
<evidence type="ECO:0000256" key="6">
    <source>
        <dbReference type="ARBA" id="ARBA00022679"/>
    </source>
</evidence>
<dbReference type="SMART" id="SM00220">
    <property type="entry name" value="S_TKc"/>
    <property type="match status" value="1"/>
</dbReference>
<comment type="similarity">
    <text evidence="21">Belongs to the protein kinase superfamily.</text>
</comment>
<comment type="subunit">
    <text evidence="17">Monomer. Interacts with protein phosphatase 2A (PPP2CA/PPP2CB); the interaction is mutually exclusive with binding to Ca(2+)/calmodulin.</text>
</comment>
<evidence type="ECO:0000256" key="21">
    <source>
        <dbReference type="RuleBase" id="RU000304"/>
    </source>
</evidence>
<evidence type="ECO:0000256" key="4">
    <source>
        <dbReference type="ARBA" id="ARBA00022527"/>
    </source>
</evidence>
<gene>
    <name evidence="24" type="primary">LOC111127768</name>
</gene>
<evidence type="ECO:0000313" key="23">
    <source>
        <dbReference type="Proteomes" id="UP000694844"/>
    </source>
</evidence>
<dbReference type="KEGG" id="cvn:111127768"/>
<keyword evidence="6" id="KW-0808">Transferase</keyword>
<dbReference type="GO" id="GO:0004683">
    <property type="term" value="F:calcium/calmodulin-dependent protein kinase activity"/>
    <property type="evidence" value="ECO:0007669"/>
    <property type="project" value="UniProtKB-ARBA"/>
</dbReference>
<dbReference type="InterPro" id="IPR011009">
    <property type="entry name" value="Kinase-like_dom_sf"/>
</dbReference>
<dbReference type="RefSeq" id="XP_022328716.1">
    <property type="nucleotide sequence ID" value="XM_022473008.1"/>
</dbReference>